<dbReference type="EMBL" id="BSNE01000012">
    <property type="protein sequence ID" value="GLQ02791.1"/>
    <property type="molecule type" value="Genomic_DNA"/>
</dbReference>
<evidence type="ECO:0000256" key="1">
    <source>
        <dbReference type="ARBA" id="ARBA00008748"/>
    </source>
</evidence>
<sequence length="409" mass="44135">MENESMPTLPKKPNHVLVLNCGSSSLKFAIIDANTGKDIISGLAERLGADAPSIKYKFKGEKTTIKLAANQAHAHAIDTLVDLIKDHNLDEQLVAVGHRVVHGGEHFTQSVLIDERVIAGITQAATLAPLHGHANLLGISSAQASFKNLPQVAVFDTAFHQTMDEVAYLYALPYQLYKDFGVRRYGFHGTSHFYVAGQTAKLLALPIENSNFISAHLGNGCSVCAIKNGKSVDTSMGLTPLEGLVMGTRCGDIDPGIFNFLTTQLDYTAQQIDDLLNQKSGLLGISELSNDCRTIEEAAIAGNQQAMLALNMFCYRLAKQIAAYMVPLQQLDAVIFTGGIGENSDIIRDKVLKQLAFLGINLDPQANLDARFGQAGLISTADSRSKAVVMPTNEEWVIALDAANITKEL</sequence>
<evidence type="ECO:0000256" key="5">
    <source>
        <dbReference type="ARBA" id="ARBA00022741"/>
    </source>
</evidence>
<keyword evidence="3 9" id="KW-0808">Transferase</keyword>
<dbReference type="Proteomes" id="UP001161408">
    <property type="component" value="Unassembled WGS sequence"/>
</dbReference>
<comment type="cofactor">
    <cofactor evidence="9">
        <name>Mg(2+)</name>
        <dbReference type="ChEBI" id="CHEBI:18420"/>
    </cofactor>
    <cofactor evidence="9">
        <name>Mn(2+)</name>
        <dbReference type="ChEBI" id="CHEBI:29035"/>
    </cofactor>
    <text evidence="9">Mg(2+). Can also accept Mn(2+).</text>
</comment>
<dbReference type="PRINTS" id="PR00471">
    <property type="entry name" value="ACETATEKNASE"/>
</dbReference>
<feature type="binding site" evidence="9">
    <location>
        <begin position="216"/>
        <end position="220"/>
    </location>
    <ligand>
        <name>ATP</name>
        <dbReference type="ChEBI" id="CHEBI:30616"/>
    </ligand>
</feature>
<comment type="caution">
    <text evidence="11">The sequence shown here is derived from an EMBL/GenBank/DDBJ whole genome shotgun (WGS) entry which is preliminary data.</text>
</comment>
<dbReference type="GO" id="GO:0006083">
    <property type="term" value="P:acetate metabolic process"/>
    <property type="evidence" value="ECO:0007669"/>
    <property type="project" value="TreeGrafter"/>
</dbReference>
<keyword evidence="12" id="KW-1185">Reference proteome</keyword>
<dbReference type="InterPro" id="IPR004372">
    <property type="entry name" value="Ac/propionate_kinase"/>
</dbReference>
<evidence type="ECO:0000256" key="2">
    <source>
        <dbReference type="ARBA" id="ARBA00022490"/>
    </source>
</evidence>
<evidence type="ECO:0000256" key="10">
    <source>
        <dbReference type="RuleBase" id="RU003835"/>
    </source>
</evidence>
<organism evidence="11 12">
    <name type="scientific">Pseudoalteromonas tetraodonis GFC</name>
    <dbReference type="NCBI Taxonomy" id="1315271"/>
    <lineage>
        <taxon>Bacteria</taxon>
        <taxon>Pseudomonadati</taxon>
        <taxon>Pseudomonadota</taxon>
        <taxon>Gammaproteobacteria</taxon>
        <taxon>Alteromonadales</taxon>
        <taxon>Pseudoalteromonadaceae</taxon>
        <taxon>Pseudoalteromonas</taxon>
    </lineage>
</organism>
<evidence type="ECO:0000256" key="7">
    <source>
        <dbReference type="ARBA" id="ARBA00022840"/>
    </source>
</evidence>
<dbReference type="InterPro" id="IPR000890">
    <property type="entry name" value="Aliphatic_acid_kin_short-chain"/>
</dbReference>
<comment type="similarity">
    <text evidence="1 9 10">Belongs to the acetokinase family.</text>
</comment>
<dbReference type="PROSITE" id="PS01075">
    <property type="entry name" value="ACETATE_KINASE_1"/>
    <property type="match status" value="1"/>
</dbReference>
<dbReference type="GO" id="GO:0006085">
    <property type="term" value="P:acetyl-CoA biosynthetic process"/>
    <property type="evidence" value="ECO:0007669"/>
    <property type="project" value="UniProtKB-UniRule"/>
</dbReference>
<name>A0AA37S346_9GAMM</name>
<keyword evidence="2 9" id="KW-0963">Cytoplasm</keyword>
<keyword evidence="6 9" id="KW-0418">Kinase</keyword>
<keyword evidence="4 9" id="KW-0479">Metal-binding</keyword>
<feature type="binding site" evidence="9">
    <location>
        <begin position="339"/>
        <end position="343"/>
    </location>
    <ligand>
        <name>ATP</name>
        <dbReference type="ChEBI" id="CHEBI:30616"/>
    </ligand>
</feature>
<dbReference type="GO" id="GO:0005829">
    <property type="term" value="C:cytosol"/>
    <property type="evidence" value="ECO:0007669"/>
    <property type="project" value="TreeGrafter"/>
</dbReference>
<feature type="binding site" evidence="9">
    <location>
        <position position="99"/>
    </location>
    <ligand>
        <name>substrate</name>
    </ligand>
</feature>
<evidence type="ECO:0000256" key="6">
    <source>
        <dbReference type="ARBA" id="ARBA00022777"/>
    </source>
</evidence>
<gene>
    <name evidence="9 11" type="primary">ackA</name>
    <name evidence="11" type="ORF">GCM10007914_16720</name>
</gene>
<evidence type="ECO:0000256" key="3">
    <source>
        <dbReference type="ARBA" id="ARBA00022679"/>
    </source>
</evidence>
<dbReference type="SUPFAM" id="SSF53067">
    <property type="entry name" value="Actin-like ATPase domain"/>
    <property type="match status" value="2"/>
</dbReference>
<keyword evidence="8 9" id="KW-0460">Magnesium</keyword>
<dbReference type="EC" id="2.7.2.1" evidence="9"/>
<dbReference type="Pfam" id="PF00871">
    <property type="entry name" value="Acetate_kinase"/>
    <property type="match status" value="1"/>
</dbReference>
<feature type="binding site" evidence="9">
    <location>
        <position position="20"/>
    </location>
    <ligand>
        <name>Mg(2+)</name>
        <dbReference type="ChEBI" id="CHEBI:18420"/>
    </ligand>
</feature>
<dbReference type="PIRSF" id="PIRSF000722">
    <property type="entry name" value="Acetate_prop_kin"/>
    <property type="match status" value="1"/>
</dbReference>
<feature type="binding site" evidence="9">
    <location>
        <position position="394"/>
    </location>
    <ligand>
        <name>Mg(2+)</name>
        <dbReference type="ChEBI" id="CHEBI:18420"/>
    </ligand>
</feature>
<dbReference type="NCBIfam" id="TIGR00016">
    <property type="entry name" value="ackA"/>
    <property type="match status" value="1"/>
</dbReference>
<dbReference type="AlphaFoldDB" id="A0AA37S346"/>
<dbReference type="PANTHER" id="PTHR21060:SF21">
    <property type="entry name" value="ACETATE KINASE"/>
    <property type="match status" value="1"/>
</dbReference>
<dbReference type="GO" id="GO:0000287">
    <property type="term" value="F:magnesium ion binding"/>
    <property type="evidence" value="ECO:0007669"/>
    <property type="project" value="UniProtKB-UniRule"/>
</dbReference>
<dbReference type="CDD" id="cd24010">
    <property type="entry name" value="ASKHA_NBD_AcK_PK"/>
    <property type="match status" value="1"/>
</dbReference>
<comment type="function">
    <text evidence="9">Catalyzes the formation of acetyl phosphate from acetate and ATP. Can also catalyze the reverse reaction.</text>
</comment>
<evidence type="ECO:0000313" key="11">
    <source>
        <dbReference type="EMBL" id="GLQ02791.1"/>
    </source>
</evidence>
<comment type="catalytic activity">
    <reaction evidence="9">
        <text>acetate + ATP = acetyl phosphate + ADP</text>
        <dbReference type="Rhea" id="RHEA:11352"/>
        <dbReference type="ChEBI" id="CHEBI:22191"/>
        <dbReference type="ChEBI" id="CHEBI:30089"/>
        <dbReference type="ChEBI" id="CHEBI:30616"/>
        <dbReference type="ChEBI" id="CHEBI:456216"/>
        <dbReference type="EC" id="2.7.2.1"/>
    </reaction>
</comment>
<reference evidence="11" key="2">
    <citation type="submission" date="2023-01" db="EMBL/GenBank/DDBJ databases">
        <title>Draft genome sequence of Pseudoalteromonas tetraodonis strain NBRC 103034.</title>
        <authorList>
            <person name="Sun Q."/>
            <person name="Mori K."/>
        </authorList>
    </citation>
    <scope>NUCLEOTIDE SEQUENCE</scope>
    <source>
        <strain evidence="11">NBRC 103034</strain>
    </source>
</reference>
<dbReference type="PANTHER" id="PTHR21060">
    <property type="entry name" value="ACETATE KINASE"/>
    <property type="match status" value="1"/>
</dbReference>
<feature type="site" description="Transition state stabilizer" evidence="9">
    <location>
        <position position="249"/>
    </location>
</feature>
<evidence type="ECO:0000313" key="12">
    <source>
        <dbReference type="Proteomes" id="UP001161408"/>
    </source>
</evidence>
<protein>
    <recommendedName>
        <fullName evidence="9">Acetate kinase</fullName>
        <ecNumber evidence="9">2.7.2.1</ecNumber>
    </recommendedName>
    <alternativeName>
        <fullName evidence="9">Acetokinase</fullName>
    </alternativeName>
</protein>
<accession>A0AA37S346</accession>
<dbReference type="PROSITE" id="PS01076">
    <property type="entry name" value="ACETATE_KINASE_2"/>
    <property type="match status" value="1"/>
</dbReference>
<dbReference type="InterPro" id="IPR043129">
    <property type="entry name" value="ATPase_NBD"/>
</dbReference>
<dbReference type="HAMAP" id="MF_00020">
    <property type="entry name" value="Acetate_kinase"/>
    <property type="match status" value="1"/>
</dbReference>
<keyword evidence="5 9" id="KW-0547">Nucleotide-binding</keyword>
<dbReference type="GO" id="GO:0005524">
    <property type="term" value="F:ATP binding"/>
    <property type="evidence" value="ECO:0007669"/>
    <property type="project" value="UniProtKB-KW"/>
</dbReference>
<dbReference type="GO" id="GO:0008776">
    <property type="term" value="F:acetate kinase activity"/>
    <property type="evidence" value="ECO:0007669"/>
    <property type="project" value="UniProtKB-UniRule"/>
</dbReference>
<reference evidence="11" key="1">
    <citation type="journal article" date="2014" name="Int. J. Syst. Evol. Microbiol.">
        <title>Complete genome sequence of Corynebacterium casei LMG S-19264T (=DSM 44701T), isolated from a smear-ripened cheese.</title>
        <authorList>
            <consortium name="US DOE Joint Genome Institute (JGI-PGF)"/>
            <person name="Walter F."/>
            <person name="Albersmeier A."/>
            <person name="Kalinowski J."/>
            <person name="Ruckert C."/>
        </authorList>
    </citation>
    <scope>NUCLEOTIDE SEQUENCE</scope>
    <source>
        <strain evidence="11">NBRC 103034</strain>
    </source>
</reference>
<evidence type="ECO:0000256" key="4">
    <source>
        <dbReference type="ARBA" id="ARBA00022723"/>
    </source>
</evidence>
<feature type="active site" description="Proton donor/acceptor" evidence="9">
    <location>
        <position position="156"/>
    </location>
</feature>
<feature type="binding site" evidence="9">
    <location>
        <begin position="291"/>
        <end position="293"/>
    </location>
    <ligand>
        <name>ATP</name>
        <dbReference type="ChEBI" id="CHEBI:30616"/>
    </ligand>
</feature>
<dbReference type="Gene3D" id="3.30.420.40">
    <property type="match status" value="2"/>
</dbReference>
<evidence type="ECO:0000256" key="9">
    <source>
        <dbReference type="HAMAP-Rule" id="MF_00020"/>
    </source>
</evidence>
<evidence type="ECO:0000256" key="8">
    <source>
        <dbReference type="ARBA" id="ARBA00022842"/>
    </source>
</evidence>
<feature type="site" description="Transition state stabilizer" evidence="9">
    <location>
        <position position="188"/>
    </location>
</feature>
<comment type="subunit">
    <text evidence="9">Homodimer.</text>
</comment>
<keyword evidence="7 9" id="KW-0067">ATP-binding</keyword>
<dbReference type="InterPro" id="IPR023865">
    <property type="entry name" value="Aliphatic_acid_kinase_CS"/>
</dbReference>
<feature type="binding site" evidence="9">
    <location>
        <position position="27"/>
    </location>
    <ligand>
        <name>ATP</name>
        <dbReference type="ChEBI" id="CHEBI:30616"/>
    </ligand>
</feature>
<comment type="pathway">
    <text evidence="9">Metabolic intermediate biosynthesis; acetyl-CoA biosynthesis; acetyl-CoA from acetate: step 1/2.</text>
</comment>
<comment type="subcellular location">
    <subcellularLocation>
        <location evidence="9">Cytoplasm</location>
    </subcellularLocation>
</comment>
<proteinExistence type="inferred from homology"/>